<sequence>MRELHPRPGPPRPLLAAPLTLLLAATLLYASAAAHAEDTRIAVPGLRARLNCSTTTARWPLPKERAAGRFTFGCRIFGSEASPVEGL</sequence>
<dbReference type="EMBL" id="MTJZ01000011">
    <property type="protein sequence ID" value="OMG73377.1"/>
    <property type="molecule type" value="Genomic_DNA"/>
</dbReference>
<reference evidence="2 3" key="1">
    <citation type="submission" date="2017-01" db="EMBL/GenBank/DDBJ databases">
        <title>Phylogeographic, genomic and meropenem susceptibility analysis of Burkholderia ubonensis.</title>
        <authorList>
            <person name="Price E.P."/>
            <person name="Sarovich D.S."/>
            <person name="Webb J.R."/>
            <person name="Hall C.M."/>
            <person name="Sahl J.W."/>
            <person name="Kaestli M."/>
            <person name="Mayo M."/>
            <person name="Harrington G."/>
            <person name="Baker A.L."/>
            <person name="Sidak-Loftis L.C."/>
            <person name="Lummis M."/>
            <person name="Schupp J.M."/>
            <person name="Gillece J.D."/>
            <person name="Tuanyok A."/>
            <person name="Warner J."/>
            <person name="Busch J.D."/>
            <person name="Keim P."/>
            <person name="Currie B.J."/>
            <person name="Wagner D.M."/>
        </authorList>
    </citation>
    <scope>NUCLEOTIDE SEQUENCE [LARGE SCALE GENOMIC DNA]</scope>
    <source>
        <strain evidence="2 3">A21</strain>
    </source>
</reference>
<evidence type="ECO:0000313" key="3">
    <source>
        <dbReference type="Proteomes" id="UP000187194"/>
    </source>
</evidence>
<evidence type="ECO:0000256" key="1">
    <source>
        <dbReference type="SAM" id="SignalP"/>
    </source>
</evidence>
<comment type="caution">
    <text evidence="2">The sequence shown here is derived from an EMBL/GenBank/DDBJ whole genome shotgun (WGS) entry which is preliminary data.</text>
</comment>
<accession>A0A1R1JDC2</accession>
<evidence type="ECO:0000313" key="2">
    <source>
        <dbReference type="EMBL" id="OMG73377.1"/>
    </source>
</evidence>
<dbReference type="RefSeq" id="WP_076476286.1">
    <property type="nucleotide sequence ID" value="NZ_MTJZ01000011.1"/>
</dbReference>
<feature type="chain" id="PRO_5012729182" evidence="1">
    <location>
        <begin position="37"/>
        <end position="87"/>
    </location>
</feature>
<proteinExistence type="predicted"/>
<dbReference type="AlphaFoldDB" id="A0A1R1JDC2"/>
<feature type="signal peptide" evidence="1">
    <location>
        <begin position="1"/>
        <end position="36"/>
    </location>
</feature>
<dbReference type="Proteomes" id="UP000187194">
    <property type="component" value="Unassembled WGS sequence"/>
</dbReference>
<keyword evidence="1" id="KW-0732">Signal</keyword>
<organism evidence="2 3">
    <name type="scientific">Burkholderia ubonensis</name>
    <dbReference type="NCBI Taxonomy" id="101571"/>
    <lineage>
        <taxon>Bacteria</taxon>
        <taxon>Pseudomonadati</taxon>
        <taxon>Pseudomonadota</taxon>
        <taxon>Betaproteobacteria</taxon>
        <taxon>Burkholderiales</taxon>
        <taxon>Burkholderiaceae</taxon>
        <taxon>Burkholderia</taxon>
        <taxon>Burkholderia cepacia complex</taxon>
    </lineage>
</organism>
<name>A0A1R1JDC2_9BURK</name>
<gene>
    <name evidence="2" type="ORF">BW685_10810</name>
</gene>
<protein>
    <submittedName>
        <fullName evidence="2">Uncharacterized protein</fullName>
    </submittedName>
</protein>